<dbReference type="EMBL" id="MCFF01000030">
    <property type="protein sequence ID" value="ORZ10593.1"/>
    <property type="molecule type" value="Genomic_DNA"/>
</dbReference>
<evidence type="ECO:0000256" key="4">
    <source>
        <dbReference type="ARBA" id="ARBA00022989"/>
    </source>
</evidence>
<keyword evidence="3" id="KW-0999">Mitochondrion inner membrane</keyword>
<keyword evidence="5" id="KW-0496">Mitochondrion</keyword>
<sequence>MVAPVQNLLAKSMLSHIGFSLTFGTVAAYGYWYKVALANRNTRTEYYLKYNANRAQAL</sequence>
<dbReference type="GeneID" id="33570792"/>
<protein>
    <submittedName>
        <fullName evidence="8">Uncharacterized protein</fullName>
    </submittedName>
</protein>
<evidence type="ECO:0000256" key="6">
    <source>
        <dbReference type="ARBA" id="ARBA00023136"/>
    </source>
</evidence>
<dbReference type="PANTHER" id="PTHR28264">
    <property type="entry name" value="CYTOCHROME C OXIDASE SUBUNIT 7A"/>
    <property type="match status" value="1"/>
</dbReference>
<evidence type="ECO:0000256" key="1">
    <source>
        <dbReference type="ARBA" id="ARBA00004273"/>
    </source>
</evidence>
<name>A0A1Y2GIA3_9FUNG</name>
<reference evidence="8 9" key="1">
    <citation type="submission" date="2016-07" db="EMBL/GenBank/DDBJ databases">
        <title>Pervasive Adenine N6-methylation of Active Genes in Fungi.</title>
        <authorList>
            <consortium name="DOE Joint Genome Institute"/>
            <person name="Mondo S.J."/>
            <person name="Dannebaum R.O."/>
            <person name="Kuo R.C."/>
            <person name="Labutti K."/>
            <person name="Haridas S."/>
            <person name="Kuo A."/>
            <person name="Salamov A."/>
            <person name="Ahrendt S.R."/>
            <person name="Lipzen A."/>
            <person name="Sullivan W."/>
            <person name="Andreopoulos W.B."/>
            <person name="Clum A."/>
            <person name="Lindquist E."/>
            <person name="Daum C."/>
            <person name="Ramamoorthy G.K."/>
            <person name="Gryganskyi A."/>
            <person name="Culley D."/>
            <person name="Magnuson J.K."/>
            <person name="James T.Y."/>
            <person name="O'Malley M.A."/>
            <person name="Stajich J.E."/>
            <person name="Spatafora J.W."/>
            <person name="Visel A."/>
            <person name="Grigoriev I.V."/>
        </authorList>
    </citation>
    <scope>NUCLEOTIDE SEQUENCE [LARGE SCALE GENOMIC DNA]</scope>
    <source>
        <strain evidence="8 9">NRRL 3116</strain>
    </source>
</reference>
<dbReference type="InParanoid" id="A0A1Y2GIA3"/>
<evidence type="ECO:0000256" key="2">
    <source>
        <dbReference type="ARBA" id="ARBA00022692"/>
    </source>
</evidence>
<evidence type="ECO:0000256" key="7">
    <source>
        <dbReference type="SAM" id="Phobius"/>
    </source>
</evidence>
<gene>
    <name evidence="8" type="ORF">BCR41DRAFT_398243</name>
</gene>
<feature type="transmembrane region" description="Helical" evidence="7">
    <location>
        <begin position="13"/>
        <end position="33"/>
    </location>
</feature>
<keyword evidence="4 7" id="KW-1133">Transmembrane helix</keyword>
<evidence type="ECO:0000313" key="9">
    <source>
        <dbReference type="Proteomes" id="UP000193648"/>
    </source>
</evidence>
<organism evidence="8 9">
    <name type="scientific">Lobosporangium transversale</name>
    <dbReference type="NCBI Taxonomy" id="64571"/>
    <lineage>
        <taxon>Eukaryota</taxon>
        <taxon>Fungi</taxon>
        <taxon>Fungi incertae sedis</taxon>
        <taxon>Mucoromycota</taxon>
        <taxon>Mortierellomycotina</taxon>
        <taxon>Mortierellomycetes</taxon>
        <taxon>Mortierellales</taxon>
        <taxon>Mortierellaceae</taxon>
        <taxon>Lobosporangium</taxon>
    </lineage>
</organism>
<dbReference type="CDD" id="cd22888">
    <property type="entry name" value="CcO_VIIa_fungal"/>
    <property type="match status" value="1"/>
</dbReference>
<keyword evidence="2 7" id="KW-0812">Transmembrane</keyword>
<accession>A0A1Y2GIA3</accession>
<keyword evidence="9" id="KW-1185">Reference proteome</keyword>
<dbReference type="RefSeq" id="XP_021879314.1">
    <property type="nucleotide sequence ID" value="XM_022028949.1"/>
</dbReference>
<keyword evidence="6 7" id="KW-0472">Membrane</keyword>
<dbReference type="OrthoDB" id="2317211at2759"/>
<dbReference type="AlphaFoldDB" id="A0A1Y2GIA3"/>
<dbReference type="GO" id="GO:0005743">
    <property type="term" value="C:mitochondrial inner membrane"/>
    <property type="evidence" value="ECO:0007669"/>
    <property type="project" value="UniProtKB-SubCell"/>
</dbReference>
<evidence type="ECO:0000313" key="8">
    <source>
        <dbReference type="EMBL" id="ORZ10593.1"/>
    </source>
</evidence>
<dbReference type="PANTHER" id="PTHR28264:SF1">
    <property type="entry name" value="CYTOCHROME C OXIDASE SUBUNIT 6C"/>
    <property type="match status" value="1"/>
</dbReference>
<evidence type="ECO:0000256" key="3">
    <source>
        <dbReference type="ARBA" id="ARBA00022792"/>
    </source>
</evidence>
<evidence type="ECO:0000256" key="5">
    <source>
        <dbReference type="ARBA" id="ARBA00023128"/>
    </source>
</evidence>
<comment type="subcellular location">
    <subcellularLocation>
        <location evidence="1">Mitochondrion inner membrane</location>
    </subcellularLocation>
</comment>
<dbReference type="Proteomes" id="UP000193648">
    <property type="component" value="Unassembled WGS sequence"/>
</dbReference>
<dbReference type="GO" id="GO:0006123">
    <property type="term" value="P:mitochondrial electron transport, cytochrome c to oxygen"/>
    <property type="evidence" value="ECO:0007669"/>
    <property type="project" value="TreeGrafter"/>
</dbReference>
<dbReference type="GO" id="GO:0004129">
    <property type="term" value="F:cytochrome-c oxidase activity"/>
    <property type="evidence" value="ECO:0007669"/>
    <property type="project" value="TreeGrafter"/>
</dbReference>
<comment type="caution">
    <text evidence="8">The sequence shown here is derived from an EMBL/GenBank/DDBJ whole genome shotgun (WGS) entry which is preliminary data.</text>
</comment>
<proteinExistence type="predicted"/>